<feature type="compositionally biased region" description="Polar residues" evidence="1">
    <location>
        <begin position="189"/>
        <end position="213"/>
    </location>
</feature>
<reference evidence="2" key="1">
    <citation type="submission" date="2022-07" db="EMBL/GenBank/DDBJ databases">
        <title>Phylogenomic reconstructions and comparative analyses of Kickxellomycotina fungi.</title>
        <authorList>
            <person name="Reynolds N.K."/>
            <person name="Stajich J.E."/>
            <person name="Barry K."/>
            <person name="Grigoriev I.V."/>
            <person name="Crous P."/>
            <person name="Smith M.E."/>
        </authorList>
    </citation>
    <scope>NUCLEOTIDE SEQUENCE</scope>
    <source>
        <strain evidence="2">NBRC 100468</strain>
    </source>
</reference>
<feature type="region of interest" description="Disordered" evidence="1">
    <location>
        <begin position="14"/>
        <end position="256"/>
    </location>
</feature>
<feature type="compositionally biased region" description="Pro residues" evidence="1">
    <location>
        <begin position="84"/>
        <end position="95"/>
    </location>
</feature>
<evidence type="ECO:0000313" key="3">
    <source>
        <dbReference type="Proteomes" id="UP001150538"/>
    </source>
</evidence>
<feature type="compositionally biased region" description="Polar residues" evidence="1">
    <location>
        <begin position="44"/>
        <end position="58"/>
    </location>
</feature>
<organism evidence="2 3">
    <name type="scientific">Mycoemilia scoparia</name>
    <dbReference type="NCBI Taxonomy" id="417184"/>
    <lineage>
        <taxon>Eukaryota</taxon>
        <taxon>Fungi</taxon>
        <taxon>Fungi incertae sedis</taxon>
        <taxon>Zoopagomycota</taxon>
        <taxon>Kickxellomycotina</taxon>
        <taxon>Kickxellomycetes</taxon>
        <taxon>Kickxellales</taxon>
        <taxon>Kickxellaceae</taxon>
        <taxon>Mycoemilia</taxon>
    </lineage>
</organism>
<evidence type="ECO:0000256" key="1">
    <source>
        <dbReference type="SAM" id="MobiDB-lite"/>
    </source>
</evidence>
<protein>
    <submittedName>
        <fullName evidence="2">Uncharacterized protein</fullName>
    </submittedName>
</protein>
<accession>A0A9W7ZY77</accession>
<feature type="compositionally biased region" description="Polar residues" evidence="1">
    <location>
        <begin position="66"/>
        <end position="80"/>
    </location>
</feature>
<feature type="compositionally biased region" description="Acidic residues" evidence="1">
    <location>
        <begin position="29"/>
        <end position="39"/>
    </location>
</feature>
<feature type="compositionally biased region" description="Basic residues" evidence="1">
    <location>
        <begin position="231"/>
        <end position="242"/>
    </location>
</feature>
<comment type="caution">
    <text evidence="2">The sequence shown here is derived from an EMBL/GenBank/DDBJ whole genome shotgun (WGS) entry which is preliminary data.</text>
</comment>
<feature type="compositionally biased region" description="Polar residues" evidence="1">
    <location>
        <begin position="18"/>
        <end position="28"/>
    </location>
</feature>
<dbReference type="AlphaFoldDB" id="A0A9W7ZY77"/>
<sequence>MASQLSNLLNWAAKRVTDVSSQPSGSNEIDSDWVMEDTEGLNMPGSQPKVTTNTSFSYQRKEASKSKSSVSGLPTPTSSIRYPPFTPEPRSPVPSSPLGAYDHLPKTPNNPSSPSPAFPLSPQSPEIEDVSTCPDHVSIAGDFPCNAGIGSVDCASSGDESNGDWSMISNHDSGAEDMPSEPDLLPKQPVSQASEDSQADRPSSVPSLANLSKNESDSRRKFEVIAGSKTPLHRPKKRRKLLAHTAGRVTPKCKAY</sequence>
<proteinExistence type="predicted"/>
<feature type="compositionally biased region" description="Polar residues" evidence="1">
    <location>
        <begin position="158"/>
        <end position="172"/>
    </location>
</feature>
<name>A0A9W7ZY77_9FUNG</name>
<keyword evidence="3" id="KW-1185">Reference proteome</keyword>
<dbReference type="EMBL" id="JANBPU010000137">
    <property type="protein sequence ID" value="KAJ1915644.1"/>
    <property type="molecule type" value="Genomic_DNA"/>
</dbReference>
<gene>
    <name evidence="2" type="ORF">H4219_004214</name>
</gene>
<feature type="compositionally biased region" description="Basic and acidic residues" evidence="1">
    <location>
        <begin position="214"/>
        <end position="223"/>
    </location>
</feature>
<dbReference type="Proteomes" id="UP001150538">
    <property type="component" value="Unassembled WGS sequence"/>
</dbReference>
<evidence type="ECO:0000313" key="2">
    <source>
        <dbReference type="EMBL" id="KAJ1915644.1"/>
    </source>
</evidence>